<dbReference type="InterPro" id="IPR001041">
    <property type="entry name" value="2Fe-2S_ferredoxin-type"/>
</dbReference>
<dbReference type="Proteomes" id="UP001470230">
    <property type="component" value="Unassembled WGS sequence"/>
</dbReference>
<proteinExistence type="inferred from homology"/>
<dbReference type="SMART" id="SM01008">
    <property type="entry name" value="Ald_Xan_dh_C"/>
    <property type="match status" value="1"/>
</dbReference>
<dbReference type="InterPro" id="IPR002888">
    <property type="entry name" value="2Fe-2S-bd"/>
</dbReference>
<dbReference type="InterPro" id="IPR016166">
    <property type="entry name" value="FAD-bd_PCMH"/>
</dbReference>
<dbReference type="Pfam" id="PF20256">
    <property type="entry name" value="MoCoBD_2"/>
    <property type="match status" value="1"/>
</dbReference>
<evidence type="ECO:0000256" key="3">
    <source>
        <dbReference type="ARBA" id="ARBA00006849"/>
    </source>
</evidence>
<feature type="domain" description="2Fe-2S ferredoxin-type" evidence="13">
    <location>
        <begin position="12"/>
        <end position="108"/>
    </location>
</feature>
<name>A0ABR2K888_9EUKA</name>
<dbReference type="Gene3D" id="3.10.20.30">
    <property type="match status" value="1"/>
</dbReference>
<keyword evidence="10" id="KW-0408">Iron</keyword>
<dbReference type="InterPro" id="IPR016169">
    <property type="entry name" value="FAD-bd_PCMH_sub2"/>
</dbReference>
<keyword evidence="8" id="KW-0274">FAD</keyword>
<evidence type="ECO:0000259" key="13">
    <source>
        <dbReference type="PROSITE" id="PS51085"/>
    </source>
</evidence>
<sequence length="1376" mass="153397">MESRTKRYFTPDSIVFSLNGKIIQLHEGEFNPLQSLAEFIRSDSIHLTGTKISCGEGGCGACTVIMSYYSTSNYGKGSASQVFHRSVNSCLLKLIQVHKTTITTIEFLGTVLKSKDHSIHPIQNSFLKHSATQCGYCTPGFIMSAYASILNNNSIFDDEKELKKFDIEDLHQFDGNLCRCTGYRSIIDSLREFSKDPSPSDDSISYDDTGMKTYEIKSRVPIVPEFFKNAPKSNVCIQYKGMTFIIPATLDDLLTAKFECIENNCGELTKIIVGSTEISVDISQNRLVSPLQGQVFISTFHMPELSHISIENDQFVIGANTSLTDILKFIKEDHHITNELKTVEEKRFFNELKNRIESFGSNQIRNVASIVGNICHGGAATDLSNFLLAMKATLVLTDCQTKKKIEKEFDNSFYTSYRKISLKPTEIVTEIRMKIPTKNEFVSTFKQGHRRDDDICIVSSTIFGSLDESGCIKEMRVAYSGMAACPNRATTVENFLRGKTFSIENIESSFNLIDQLYPLNEKTPGGFPQFRIQVAKSFLIRFYHQTQRDRGLQYDKSATDVIESPAKKSFKIGGCHCKEEKRKKEANKGDFNVIGLPIRHLSGAVQVTGESIYVDDIPNTINTFHAAFVRSSIPHGKILNIDFTEALEFPGVVDKITKEDIRGKNYVGDPQIVEPVFAEEEVYYIGQPIALIVAKTDEIARKAAKLVRVTYEELPAILTPQQAIKANSFFNYNHRMRLGNPDHYFSSNSEEGIHVITGEMTTNGQSHFYLETTSIYVVPADDDNLTVYTATQHPSIMLADLCRVNDMKAHKINVVVNRVGGAFGGKETRTSVLSNAASVAALKLGVPIKLTLDRNTDMTMQGQRHPMYSTYKIAFDDKGIIHAMDVQYYLDCGWSLDMSNGVCDKALLYCNNSYSIPNISAVGHLCKTNLITGTAFRAFGTPQGFLTIESAIEKVANYLQKNTEEIRYINLYKMDGNKTAYGYKFGGCTIKECFDLLVSEEKFNIKKQRSEVIEFNKNNKFKKMGIAIVPVIYPVGFSARFMNQGFAEVEIFKDGTVKVFHGGCEMGQGLNTKMAQIAASVLSIPIEKVEVRSNRTDHVPNASPTSGSTGTDINGGAVENACEILRDRLKKYREVEGRTWEEAIKIAYFDQIDLSAKGNFTQKDVNFDWDKHLKNIEEAKNGADLESVKACKCFSYGCSASKVEIDLLTGDHQILRTDVVADVGSSLNQAIDIGQIEGGLLQGIGYFTIEEPIVGRKPHNSDITQKDDSFDLNEWLPPGKMYTNGPSFYKVPSISDVPQSLNIDLLEREVQPAGILGSKSCSESCVDFALSVPFAILDAIKASKAVDDEFKFDFPTLNFPMSAPKIKQLVDQNKKD</sequence>
<dbReference type="PROSITE" id="PS51085">
    <property type="entry name" value="2FE2S_FER_2"/>
    <property type="match status" value="1"/>
</dbReference>
<dbReference type="InterPro" id="IPR036010">
    <property type="entry name" value="2Fe-2S_ferredoxin-like_sf"/>
</dbReference>
<evidence type="ECO:0000313" key="15">
    <source>
        <dbReference type="EMBL" id="KAK8887127.1"/>
    </source>
</evidence>
<dbReference type="Gene3D" id="3.30.43.10">
    <property type="entry name" value="Uridine Diphospho-n-acetylenolpyruvylglucosamine Reductase, domain 2"/>
    <property type="match status" value="1"/>
</dbReference>
<dbReference type="SUPFAM" id="SSF47741">
    <property type="entry name" value="CO dehydrogenase ISP C-domain like"/>
    <property type="match status" value="1"/>
</dbReference>
<evidence type="ECO:0000256" key="10">
    <source>
        <dbReference type="ARBA" id="ARBA00023004"/>
    </source>
</evidence>
<dbReference type="InterPro" id="IPR002346">
    <property type="entry name" value="Mopterin_DH_FAD-bd"/>
</dbReference>
<keyword evidence="6" id="KW-0001">2Fe-2S</keyword>
<evidence type="ECO:0000256" key="6">
    <source>
        <dbReference type="ARBA" id="ARBA00022714"/>
    </source>
</evidence>
<evidence type="ECO:0000256" key="1">
    <source>
        <dbReference type="ARBA" id="ARBA00001924"/>
    </source>
</evidence>
<dbReference type="PANTHER" id="PTHR45444">
    <property type="entry name" value="XANTHINE DEHYDROGENASE"/>
    <property type="match status" value="1"/>
</dbReference>
<evidence type="ECO:0000256" key="11">
    <source>
        <dbReference type="ARBA" id="ARBA00023014"/>
    </source>
</evidence>
<keyword evidence="16" id="KW-1185">Reference proteome</keyword>
<dbReference type="InterPro" id="IPR012675">
    <property type="entry name" value="Beta-grasp_dom_sf"/>
</dbReference>
<comment type="similarity">
    <text evidence="3">Belongs to the xanthine dehydrogenase family.</text>
</comment>
<keyword evidence="9" id="KW-0560">Oxidoreductase</keyword>
<dbReference type="Gene3D" id="3.30.465.10">
    <property type="match status" value="1"/>
</dbReference>
<evidence type="ECO:0000256" key="5">
    <source>
        <dbReference type="ARBA" id="ARBA00022630"/>
    </source>
</evidence>
<evidence type="ECO:0000256" key="7">
    <source>
        <dbReference type="ARBA" id="ARBA00022723"/>
    </source>
</evidence>
<gene>
    <name evidence="15" type="ORF">M9Y10_038165</name>
</gene>
<evidence type="ECO:0000256" key="8">
    <source>
        <dbReference type="ARBA" id="ARBA00022827"/>
    </source>
</evidence>
<dbReference type="InterPro" id="IPR036318">
    <property type="entry name" value="FAD-bd_PCMH-like_sf"/>
</dbReference>
<protein>
    <recommendedName>
        <fullName evidence="17">Xanthine dehydrogenase</fullName>
    </recommendedName>
</protein>
<keyword evidence="4" id="KW-0500">Molybdenum</keyword>
<evidence type="ECO:0000313" key="16">
    <source>
        <dbReference type="Proteomes" id="UP001470230"/>
    </source>
</evidence>
<dbReference type="SUPFAM" id="SSF54665">
    <property type="entry name" value="CO dehydrogenase molybdoprotein N-domain-like"/>
    <property type="match status" value="1"/>
</dbReference>
<feature type="domain" description="FAD-binding PCMH-type" evidence="14">
    <location>
        <begin position="237"/>
        <end position="438"/>
    </location>
</feature>
<dbReference type="Gene3D" id="3.30.365.10">
    <property type="entry name" value="Aldehyde oxidase/xanthine dehydrogenase, molybdopterin binding domain"/>
    <property type="match status" value="4"/>
</dbReference>
<keyword evidence="7" id="KW-0479">Metal-binding</keyword>
<evidence type="ECO:0000256" key="2">
    <source>
        <dbReference type="ARBA" id="ARBA00001974"/>
    </source>
</evidence>
<dbReference type="Gene3D" id="3.30.390.50">
    <property type="entry name" value="CO dehydrogenase flavoprotein, C-terminal domain"/>
    <property type="match status" value="1"/>
</dbReference>
<dbReference type="SUPFAM" id="SSF56003">
    <property type="entry name" value="Molybdenum cofactor-binding domain"/>
    <property type="match status" value="1"/>
</dbReference>
<keyword evidence="5" id="KW-0285">Flavoprotein</keyword>
<dbReference type="InterPro" id="IPR036683">
    <property type="entry name" value="CO_DH_flav_C_dom_sf"/>
</dbReference>
<dbReference type="InterPro" id="IPR036884">
    <property type="entry name" value="2Fe-2S-bd_dom_sf"/>
</dbReference>
<dbReference type="Pfam" id="PF02738">
    <property type="entry name" value="MoCoBD_1"/>
    <property type="match status" value="1"/>
</dbReference>
<dbReference type="EMBL" id="JAPFFF010000006">
    <property type="protein sequence ID" value="KAK8887127.1"/>
    <property type="molecule type" value="Genomic_DNA"/>
</dbReference>
<dbReference type="InterPro" id="IPR046867">
    <property type="entry name" value="AldOxase/xan_DH_MoCoBD2"/>
</dbReference>
<comment type="caution">
    <text evidence="15">The sequence shown here is derived from an EMBL/GenBank/DDBJ whole genome shotgun (WGS) entry which is preliminary data.</text>
</comment>
<organism evidence="15 16">
    <name type="scientific">Tritrichomonas musculus</name>
    <dbReference type="NCBI Taxonomy" id="1915356"/>
    <lineage>
        <taxon>Eukaryota</taxon>
        <taxon>Metamonada</taxon>
        <taxon>Parabasalia</taxon>
        <taxon>Tritrichomonadida</taxon>
        <taxon>Tritrichomonadidae</taxon>
        <taxon>Tritrichomonas</taxon>
    </lineage>
</organism>
<dbReference type="PIRSF" id="PIRSF000127">
    <property type="entry name" value="Xanthine_DH"/>
    <property type="match status" value="1"/>
</dbReference>
<comment type="cofactor">
    <cofactor evidence="2">
        <name>FAD</name>
        <dbReference type="ChEBI" id="CHEBI:57692"/>
    </cofactor>
</comment>
<dbReference type="InterPro" id="IPR005107">
    <property type="entry name" value="CO_DH_flav_C"/>
</dbReference>
<dbReference type="InterPro" id="IPR008274">
    <property type="entry name" value="AldOxase/xan_DH_MoCoBD1"/>
</dbReference>
<dbReference type="Pfam" id="PF01799">
    <property type="entry name" value="Fer2_2"/>
    <property type="match status" value="1"/>
</dbReference>
<evidence type="ECO:0000256" key="4">
    <source>
        <dbReference type="ARBA" id="ARBA00022505"/>
    </source>
</evidence>
<evidence type="ECO:0008006" key="17">
    <source>
        <dbReference type="Google" id="ProtNLM"/>
    </source>
</evidence>
<dbReference type="InterPro" id="IPR016208">
    <property type="entry name" value="Ald_Oxase/xanthine_DH-like"/>
</dbReference>
<dbReference type="InterPro" id="IPR000674">
    <property type="entry name" value="Ald_Oxase/Xan_DH_a/b"/>
</dbReference>
<accession>A0ABR2K888</accession>
<dbReference type="InterPro" id="IPR006058">
    <property type="entry name" value="2Fe2S_fd_BS"/>
</dbReference>
<dbReference type="SMART" id="SM01092">
    <property type="entry name" value="CO_deh_flav_C"/>
    <property type="match status" value="1"/>
</dbReference>
<dbReference type="SUPFAM" id="SSF55447">
    <property type="entry name" value="CO dehydrogenase flavoprotein C-terminal domain-like"/>
    <property type="match status" value="1"/>
</dbReference>
<dbReference type="CDD" id="cd00207">
    <property type="entry name" value="fer2"/>
    <property type="match status" value="1"/>
</dbReference>
<dbReference type="InterPro" id="IPR016167">
    <property type="entry name" value="FAD-bd_PCMH_sub1"/>
</dbReference>
<dbReference type="SUPFAM" id="SSF54292">
    <property type="entry name" value="2Fe-2S ferredoxin-like"/>
    <property type="match status" value="1"/>
</dbReference>
<comment type="cofactor">
    <cofactor evidence="12">
        <name>[2Fe-2S] cluster</name>
        <dbReference type="ChEBI" id="CHEBI:190135"/>
    </cofactor>
</comment>
<dbReference type="Pfam" id="PF01315">
    <property type="entry name" value="Ald_Xan_dh_C"/>
    <property type="match status" value="1"/>
</dbReference>
<dbReference type="InterPro" id="IPR036856">
    <property type="entry name" value="Ald_Oxase/Xan_DH_a/b_sf"/>
</dbReference>
<dbReference type="Pfam" id="PF00941">
    <property type="entry name" value="FAD_binding_5"/>
    <property type="match status" value="1"/>
</dbReference>
<dbReference type="SUPFAM" id="SSF56176">
    <property type="entry name" value="FAD-binding/transporter-associated domain-like"/>
    <property type="match status" value="1"/>
</dbReference>
<evidence type="ECO:0000256" key="12">
    <source>
        <dbReference type="ARBA" id="ARBA00034078"/>
    </source>
</evidence>
<dbReference type="PROSITE" id="PS00197">
    <property type="entry name" value="2FE2S_FER_1"/>
    <property type="match status" value="1"/>
</dbReference>
<dbReference type="PROSITE" id="PS51387">
    <property type="entry name" value="FAD_PCMH"/>
    <property type="match status" value="1"/>
</dbReference>
<reference evidence="15 16" key="1">
    <citation type="submission" date="2024-04" db="EMBL/GenBank/DDBJ databases">
        <title>Tritrichomonas musculus Genome.</title>
        <authorList>
            <person name="Alves-Ferreira E."/>
            <person name="Grigg M."/>
            <person name="Lorenzi H."/>
            <person name="Galac M."/>
        </authorList>
    </citation>
    <scope>NUCLEOTIDE SEQUENCE [LARGE SCALE GENOMIC DNA]</scope>
    <source>
        <strain evidence="15 16">EAF2021</strain>
    </source>
</reference>
<evidence type="ECO:0000256" key="9">
    <source>
        <dbReference type="ARBA" id="ARBA00023002"/>
    </source>
</evidence>
<comment type="cofactor">
    <cofactor evidence="1">
        <name>Mo-molybdopterin</name>
        <dbReference type="ChEBI" id="CHEBI:71302"/>
    </cofactor>
</comment>
<dbReference type="InterPro" id="IPR037165">
    <property type="entry name" value="AldOxase/xan_DH_Mopterin-bd_sf"/>
</dbReference>
<dbReference type="PANTHER" id="PTHR45444:SF3">
    <property type="entry name" value="XANTHINE DEHYDROGENASE"/>
    <property type="match status" value="1"/>
</dbReference>
<dbReference type="Gene3D" id="3.90.1170.50">
    <property type="entry name" value="Aldehyde oxidase/xanthine dehydrogenase, a/b hammerhead"/>
    <property type="match status" value="1"/>
</dbReference>
<dbReference type="Gene3D" id="1.10.150.120">
    <property type="entry name" value="[2Fe-2S]-binding domain"/>
    <property type="match status" value="1"/>
</dbReference>
<evidence type="ECO:0000259" key="14">
    <source>
        <dbReference type="PROSITE" id="PS51387"/>
    </source>
</evidence>
<dbReference type="Pfam" id="PF03450">
    <property type="entry name" value="CO_deh_flav_C"/>
    <property type="match status" value="1"/>
</dbReference>
<keyword evidence="11" id="KW-0411">Iron-sulfur</keyword>